<gene>
    <name evidence="1" type="ORF">SOASR030_13690</name>
</gene>
<keyword evidence="2" id="KW-1185">Reference proteome</keyword>
<protein>
    <submittedName>
        <fullName evidence="1">Uncharacterized protein</fullName>
    </submittedName>
</protein>
<comment type="caution">
    <text evidence="1">The sequence shown here is derived from an EMBL/GenBank/DDBJ whole genome shotgun (WGS) entry which is preliminary data.</text>
</comment>
<organism evidence="1 2">
    <name type="scientific">Leminorella grimontii</name>
    <dbReference type="NCBI Taxonomy" id="82981"/>
    <lineage>
        <taxon>Bacteria</taxon>
        <taxon>Pseudomonadati</taxon>
        <taxon>Pseudomonadota</taxon>
        <taxon>Gammaproteobacteria</taxon>
        <taxon>Enterobacterales</taxon>
        <taxon>Budviciaceae</taxon>
        <taxon>Leminorella</taxon>
    </lineage>
</organism>
<reference evidence="1" key="1">
    <citation type="submission" date="2022-06" db="EMBL/GenBank/DDBJ databases">
        <title>Draft genome sequences of Leminorella grimontii str. JCM5902.</title>
        <authorList>
            <person name="Wakabayashi Y."/>
            <person name="Kojima K."/>
        </authorList>
    </citation>
    <scope>NUCLEOTIDE SEQUENCE</scope>
    <source>
        <strain evidence="1">JCM 5902</strain>
    </source>
</reference>
<sequence>MTTVQPHPLLTIPLTANADFTTLADHCEQFVEALTESDDLALRLALGGRLISCLSQLRATLNDPIPEHLVERFIVDKPPVNPPRFEPDSEQLCGYCLTLAQLLTGRALPSWAEQPMSDLLFGLVGYFAADLKAPRWLRVHTADGLLFTCEGL</sequence>
<evidence type="ECO:0000313" key="1">
    <source>
        <dbReference type="EMBL" id="GKX55257.1"/>
    </source>
</evidence>
<name>A0AAV5N3L2_9GAMM</name>
<accession>A0AAV5N3L2</accession>
<dbReference type="EMBL" id="BRLH01000002">
    <property type="protein sequence ID" value="GKX55257.1"/>
    <property type="molecule type" value="Genomic_DNA"/>
</dbReference>
<dbReference type="AlphaFoldDB" id="A0AAV5N3L2"/>
<proteinExistence type="predicted"/>
<dbReference type="RefSeq" id="WP_027274183.1">
    <property type="nucleotide sequence ID" value="NZ_BRLH01000002.1"/>
</dbReference>
<dbReference type="Proteomes" id="UP001058124">
    <property type="component" value="Unassembled WGS sequence"/>
</dbReference>
<evidence type="ECO:0000313" key="2">
    <source>
        <dbReference type="Proteomes" id="UP001058124"/>
    </source>
</evidence>